<evidence type="ECO:0000256" key="4">
    <source>
        <dbReference type="ARBA" id="ARBA00022692"/>
    </source>
</evidence>
<keyword evidence="2" id="KW-1003">Cell membrane</keyword>
<name>A0A3G2KX45_9NEOP</name>
<proteinExistence type="evidence at transcript level"/>
<keyword evidence="9 10" id="KW-0807">Transducer</keyword>
<comment type="similarity">
    <text evidence="10">Belongs to the insect chemoreceptor superfamily. Heteromeric odorant receptor channel (TC 1.A.69) family.</text>
</comment>
<keyword evidence="5 10" id="KW-0552">Olfaction</keyword>
<comment type="caution">
    <text evidence="10">Lacks conserved residue(s) required for the propagation of feature annotation.</text>
</comment>
<keyword evidence="7 10" id="KW-0472">Membrane</keyword>
<evidence type="ECO:0000256" key="8">
    <source>
        <dbReference type="ARBA" id="ARBA00023170"/>
    </source>
</evidence>
<feature type="transmembrane region" description="Helical" evidence="10">
    <location>
        <begin position="311"/>
        <end position="332"/>
    </location>
</feature>
<dbReference type="PANTHER" id="PTHR21137">
    <property type="entry name" value="ODORANT RECEPTOR"/>
    <property type="match status" value="1"/>
</dbReference>
<keyword evidence="6 10" id="KW-1133">Transmembrane helix</keyword>
<dbReference type="GO" id="GO:0005886">
    <property type="term" value="C:plasma membrane"/>
    <property type="evidence" value="ECO:0007669"/>
    <property type="project" value="UniProtKB-SubCell"/>
</dbReference>
<accession>A0A3G2KX45</accession>
<evidence type="ECO:0000256" key="5">
    <source>
        <dbReference type="ARBA" id="ARBA00022725"/>
    </source>
</evidence>
<evidence type="ECO:0000256" key="1">
    <source>
        <dbReference type="ARBA" id="ARBA00004651"/>
    </source>
</evidence>
<dbReference type="EMBL" id="MH723590">
    <property type="protein sequence ID" value="AYN64393.1"/>
    <property type="molecule type" value="mRNA"/>
</dbReference>
<sequence length="410" mass="47556">MGEIFVDIRQSFELNFRVLAVFGIWPPDSIRDTWKVYIYYAYSFFAVNYFFIGYLLSEIIDIIMVFGDIEKTVEASFLCITHLGQLPKVISFIARNHRIKRIIDQLNDPIFNRGIPEHAPFLENSKRIVKRDTRIFLFLSSSTVMLWAVFPMLDKTISNWTLPLKAWYPFDAMKPVTFQLIYFYQISSVLVDALSNVSKDTVASGLMALTGGQLDILRYDLAKIWPRTQIADKTSNPVTMKKISYNEIKTTEEDKQMTKDLIKCIEHHQAIISFIVEQEEVFSIGVTSQFVAGVVVICITAFQLTLVPWSLYYFSMVLYQTCMLVEIFLYCYHGNEIIVKSSMVLDAAYETSWYERGTNFRQILDIFMTRCRIPLQVNAIKIFSLSLTAFVSILRSSYSYFAVLQHMHNK</sequence>
<evidence type="ECO:0000313" key="11">
    <source>
        <dbReference type="EMBL" id="AYN64393.1"/>
    </source>
</evidence>
<evidence type="ECO:0000256" key="9">
    <source>
        <dbReference type="ARBA" id="ARBA00023224"/>
    </source>
</evidence>
<feature type="transmembrane region" description="Helical" evidence="10">
    <location>
        <begin position="281"/>
        <end position="305"/>
    </location>
</feature>
<feature type="transmembrane region" description="Helical" evidence="10">
    <location>
        <begin position="173"/>
        <end position="194"/>
    </location>
</feature>
<keyword evidence="8 10" id="KW-0675">Receptor</keyword>
<keyword evidence="3 10" id="KW-0716">Sensory transduction</keyword>
<dbReference type="Pfam" id="PF02949">
    <property type="entry name" value="7tm_6"/>
    <property type="match status" value="1"/>
</dbReference>
<reference evidence="11" key="1">
    <citation type="journal article" date="2018" name="Front. Physiol.">
        <title>Antennal Transcriptome Analysis of the Chemosensory Gene Families From Trichoptera and Basal Lepidoptera.</title>
        <authorList>
            <person name="Yuvaraj J.K."/>
            <person name="Andersson M.N."/>
            <person name="Zhang D.D."/>
            <person name="Lofstedt C."/>
        </authorList>
    </citation>
    <scope>NUCLEOTIDE SEQUENCE</scope>
</reference>
<keyword evidence="4 10" id="KW-0812">Transmembrane</keyword>
<dbReference type="InterPro" id="IPR004117">
    <property type="entry name" value="7tm6_olfct_rcpt"/>
</dbReference>
<organism evidence="11">
    <name type="scientific">Rhyacophila nubila</name>
    <dbReference type="NCBI Taxonomy" id="1876001"/>
    <lineage>
        <taxon>Eukaryota</taxon>
        <taxon>Metazoa</taxon>
        <taxon>Ecdysozoa</taxon>
        <taxon>Arthropoda</taxon>
        <taxon>Hexapoda</taxon>
        <taxon>Insecta</taxon>
        <taxon>Pterygota</taxon>
        <taxon>Neoptera</taxon>
        <taxon>Endopterygota</taxon>
        <taxon>Trichoptera</taxon>
        <taxon>Integripalpia</taxon>
        <taxon>Rhyacophiloidea</taxon>
        <taxon>Rhyacophilidae</taxon>
        <taxon>Rhyacophila</taxon>
    </lineage>
</organism>
<feature type="transmembrane region" description="Helical" evidence="10">
    <location>
        <begin position="37"/>
        <end position="56"/>
    </location>
</feature>
<feature type="transmembrane region" description="Helical" evidence="10">
    <location>
        <begin position="382"/>
        <end position="401"/>
    </location>
</feature>
<dbReference type="PANTHER" id="PTHR21137:SF35">
    <property type="entry name" value="ODORANT RECEPTOR 19A-RELATED"/>
    <property type="match status" value="1"/>
</dbReference>
<evidence type="ECO:0000256" key="6">
    <source>
        <dbReference type="ARBA" id="ARBA00022989"/>
    </source>
</evidence>
<protein>
    <recommendedName>
        <fullName evidence="10">Odorant receptor</fullName>
    </recommendedName>
</protein>
<dbReference type="AlphaFoldDB" id="A0A3G2KX45"/>
<evidence type="ECO:0000256" key="7">
    <source>
        <dbReference type="ARBA" id="ARBA00023136"/>
    </source>
</evidence>
<dbReference type="GO" id="GO:0007165">
    <property type="term" value="P:signal transduction"/>
    <property type="evidence" value="ECO:0007669"/>
    <property type="project" value="UniProtKB-KW"/>
</dbReference>
<evidence type="ECO:0000256" key="10">
    <source>
        <dbReference type="RuleBase" id="RU351113"/>
    </source>
</evidence>
<feature type="transmembrane region" description="Helical" evidence="10">
    <location>
        <begin position="135"/>
        <end position="153"/>
    </location>
</feature>
<evidence type="ECO:0000256" key="3">
    <source>
        <dbReference type="ARBA" id="ARBA00022606"/>
    </source>
</evidence>
<dbReference type="GO" id="GO:0005549">
    <property type="term" value="F:odorant binding"/>
    <property type="evidence" value="ECO:0007669"/>
    <property type="project" value="InterPro"/>
</dbReference>
<comment type="subcellular location">
    <subcellularLocation>
        <location evidence="1 10">Cell membrane</location>
        <topology evidence="1 10">Multi-pass membrane protein</topology>
    </subcellularLocation>
</comment>
<evidence type="ECO:0000256" key="2">
    <source>
        <dbReference type="ARBA" id="ARBA00022475"/>
    </source>
</evidence>
<dbReference type="GO" id="GO:0004984">
    <property type="term" value="F:olfactory receptor activity"/>
    <property type="evidence" value="ECO:0007669"/>
    <property type="project" value="InterPro"/>
</dbReference>